<evidence type="ECO:0000313" key="2">
    <source>
        <dbReference type="EMBL" id="CAE7222601.1"/>
    </source>
</evidence>
<feature type="region of interest" description="Disordered" evidence="1">
    <location>
        <begin position="113"/>
        <end position="141"/>
    </location>
</feature>
<dbReference type="GO" id="GO:0003729">
    <property type="term" value="F:mRNA binding"/>
    <property type="evidence" value="ECO:0007669"/>
    <property type="project" value="InterPro"/>
</dbReference>
<dbReference type="AlphaFoldDB" id="A0A8H3HT97"/>
<dbReference type="EMBL" id="CAJNJQ010006020">
    <property type="protein sequence ID" value="CAE7222601.1"/>
    <property type="molecule type" value="Genomic_DNA"/>
</dbReference>
<evidence type="ECO:0000313" key="3">
    <source>
        <dbReference type="Proteomes" id="UP000663827"/>
    </source>
</evidence>
<feature type="compositionally biased region" description="Basic and acidic residues" evidence="1">
    <location>
        <begin position="117"/>
        <end position="127"/>
    </location>
</feature>
<dbReference type="Pfam" id="PF07927">
    <property type="entry name" value="HicA_toxin"/>
    <property type="match status" value="1"/>
</dbReference>
<name>A0A8H3HT97_9AGAM</name>
<dbReference type="InterPro" id="IPR012933">
    <property type="entry name" value="HicA_mRNA_interferase"/>
</dbReference>
<dbReference type="PANTHER" id="PTHR40788:SF1">
    <property type="entry name" value="IPA PROTEIN"/>
    <property type="match status" value="1"/>
</dbReference>
<accession>A0A8H3HT97</accession>
<organism evidence="2 3">
    <name type="scientific">Rhizoctonia solani</name>
    <dbReference type="NCBI Taxonomy" id="456999"/>
    <lineage>
        <taxon>Eukaryota</taxon>
        <taxon>Fungi</taxon>
        <taxon>Dikarya</taxon>
        <taxon>Basidiomycota</taxon>
        <taxon>Agaricomycotina</taxon>
        <taxon>Agaricomycetes</taxon>
        <taxon>Cantharellales</taxon>
        <taxon>Ceratobasidiaceae</taxon>
        <taxon>Rhizoctonia</taxon>
    </lineage>
</organism>
<comment type="caution">
    <text evidence="2">The sequence shown here is derived from an EMBL/GenBank/DDBJ whole genome shotgun (WGS) entry which is preliminary data.</text>
</comment>
<reference evidence="2" key="1">
    <citation type="submission" date="2021-01" db="EMBL/GenBank/DDBJ databases">
        <authorList>
            <person name="Kaushik A."/>
        </authorList>
    </citation>
    <scope>NUCLEOTIDE SEQUENCE</scope>
    <source>
        <strain evidence="2">AG5</strain>
    </source>
</reference>
<proteinExistence type="predicted"/>
<protein>
    <submittedName>
        <fullName evidence="2">Uncharacterized protein</fullName>
    </submittedName>
</protein>
<evidence type="ECO:0000256" key="1">
    <source>
        <dbReference type="SAM" id="MobiDB-lite"/>
    </source>
</evidence>
<dbReference type="Proteomes" id="UP000663827">
    <property type="component" value="Unassembled WGS sequence"/>
</dbReference>
<sequence length="170" mass="19238">TETAQSALSYVKSEGISVKNKHKSRPEGKFGLGSFMARTFGRRREEEEQPKEKEKSGVAERLMSYMKGVKSRAIPVWARILGVDDTKGQTGLSWHDFVKAMTDLGFEYDESSAGSRVRFDPPDRKDSSYTVHKPHPDPYLQPRRVKDIARDLKKLYGFDEKMLAGLQPAA</sequence>
<gene>
    <name evidence="2" type="ORF">RDB_LOCUS169159</name>
</gene>
<feature type="non-terminal residue" evidence="2">
    <location>
        <position position="1"/>
    </location>
</feature>
<dbReference type="PANTHER" id="PTHR40788">
    <property type="entry name" value="CLR5 DOMAIN-CONTAINING PROTEIN-RELATED"/>
    <property type="match status" value="1"/>
</dbReference>